<keyword evidence="6" id="KW-0408">Iron</keyword>
<evidence type="ECO:0000259" key="9">
    <source>
        <dbReference type="Pfam" id="PF00149"/>
    </source>
</evidence>
<feature type="domain" description="Purple acid phosphatase N-terminal" evidence="11">
    <location>
        <begin position="54"/>
        <end position="144"/>
    </location>
</feature>
<comment type="catalytic activity">
    <reaction evidence="8">
        <text>a phosphate monoester + H2O = an alcohol + phosphate</text>
        <dbReference type="Rhea" id="RHEA:15017"/>
        <dbReference type="ChEBI" id="CHEBI:15377"/>
        <dbReference type="ChEBI" id="CHEBI:30879"/>
        <dbReference type="ChEBI" id="CHEBI:43474"/>
        <dbReference type="ChEBI" id="CHEBI:67140"/>
        <dbReference type="EC" id="3.1.3.2"/>
    </reaction>
</comment>
<dbReference type="Pfam" id="PF16656">
    <property type="entry name" value="Pur_ac_phosph_N"/>
    <property type="match status" value="1"/>
</dbReference>
<evidence type="ECO:0000256" key="2">
    <source>
        <dbReference type="ARBA" id="ARBA00022723"/>
    </source>
</evidence>
<dbReference type="InterPro" id="IPR029052">
    <property type="entry name" value="Metallo-depent_PP-like"/>
</dbReference>
<feature type="domain" description="Calcineurin-like phosphoesterase" evidence="9">
    <location>
        <begin position="156"/>
        <end position="352"/>
    </location>
</feature>
<name>A0A8T2QKS2_CERRI</name>
<dbReference type="InterPro" id="IPR003961">
    <property type="entry name" value="FN3_dom"/>
</dbReference>
<dbReference type="InterPro" id="IPR004843">
    <property type="entry name" value="Calcineurin-like_PHP"/>
</dbReference>
<evidence type="ECO:0000313" key="13">
    <source>
        <dbReference type="Proteomes" id="UP000825935"/>
    </source>
</evidence>
<dbReference type="PANTHER" id="PTHR22953">
    <property type="entry name" value="ACID PHOSPHATASE RELATED"/>
    <property type="match status" value="1"/>
</dbReference>
<keyword evidence="5" id="KW-0862">Zinc</keyword>
<sequence>MWGHRSICVLILLLQCIVRCEGGFTSSYRRKLTPSLDMPLDSDVFKVPEGFNAPEQVHITQGDLGGRGVIISWITPSEPGSNIVWYGLEKGKYVQCAQGKTLRYKFHNYTSGFIHHCTIKKLKYNTKYYYKLGEGDFAREFWFWTPPSVGPDGAYTFGILGDLGQAFDSNRTLQHYMEGNGQTVLFVGDLSYADNYPYHDNRRWDTWGRFIELSTAYQPWIWAAGDHEVDFEPELGETKPFKPYLSRFYVPYRASNSTSPLWYSIKRASTHIIVLSSYSAYGKYTPQYRWLEIELKKVDRSKTSWLIIVVHSPWYNSNIAHYMEGETMRVQFESWFVAAKVDIVFSGHVHAYERTHRVSNIAYNIVNMDCVPVRNDSAPIYLMIGDGGNAEGLAAEFMEPQPDYSAFREASFGHGVLEIKNRTHAFYSWHRNDDGKSVMADSVWITNQYWK</sequence>
<dbReference type="Pfam" id="PF14008">
    <property type="entry name" value="Metallophos_C"/>
    <property type="match status" value="1"/>
</dbReference>
<keyword evidence="7" id="KW-0325">Glycoprotein</keyword>
<comment type="caution">
    <text evidence="12">The sequence shown here is derived from an EMBL/GenBank/DDBJ whole genome shotgun (WGS) entry which is preliminary data.</text>
</comment>
<dbReference type="InterPro" id="IPR008963">
    <property type="entry name" value="Purple_acid_Pase-like_N"/>
</dbReference>
<dbReference type="Gene3D" id="2.60.40.380">
    <property type="entry name" value="Purple acid phosphatase-like, N-terminal"/>
    <property type="match status" value="1"/>
</dbReference>
<gene>
    <name evidence="12" type="ORF">KP509_34G053400</name>
</gene>
<reference evidence="12" key="1">
    <citation type="submission" date="2021-08" db="EMBL/GenBank/DDBJ databases">
        <title>WGS assembly of Ceratopteris richardii.</title>
        <authorList>
            <person name="Marchant D.B."/>
            <person name="Chen G."/>
            <person name="Jenkins J."/>
            <person name="Shu S."/>
            <person name="Leebens-Mack J."/>
            <person name="Grimwood J."/>
            <person name="Schmutz J."/>
            <person name="Soltis P."/>
            <person name="Soltis D."/>
            <person name="Chen Z.-H."/>
        </authorList>
    </citation>
    <scope>NUCLEOTIDE SEQUENCE</scope>
    <source>
        <strain evidence="12">Whitten #5841</strain>
        <tissue evidence="12">Leaf</tissue>
    </source>
</reference>
<dbReference type="OMA" id="TAYGKYT"/>
<dbReference type="GO" id="GO:0046872">
    <property type="term" value="F:metal ion binding"/>
    <property type="evidence" value="ECO:0007669"/>
    <property type="project" value="UniProtKB-KW"/>
</dbReference>
<evidence type="ECO:0000256" key="3">
    <source>
        <dbReference type="ARBA" id="ARBA00022729"/>
    </source>
</evidence>
<dbReference type="EC" id="3.1.3.2" evidence="8"/>
<keyword evidence="2" id="KW-0479">Metal-binding</keyword>
<evidence type="ECO:0000256" key="7">
    <source>
        <dbReference type="ARBA" id="ARBA00023180"/>
    </source>
</evidence>
<dbReference type="OrthoDB" id="45007at2759"/>
<feature type="domain" description="Purple acid phosphatase C-terminal" evidence="10">
    <location>
        <begin position="378"/>
        <end position="438"/>
    </location>
</feature>
<dbReference type="EMBL" id="CM035439">
    <property type="protein sequence ID" value="KAH7284406.1"/>
    <property type="molecule type" value="Genomic_DNA"/>
</dbReference>
<dbReference type="InterPro" id="IPR039331">
    <property type="entry name" value="PAPs-like"/>
</dbReference>
<evidence type="ECO:0000256" key="5">
    <source>
        <dbReference type="ARBA" id="ARBA00022833"/>
    </source>
</evidence>
<keyword evidence="4 8" id="KW-0378">Hydrolase</keyword>
<evidence type="ECO:0000256" key="8">
    <source>
        <dbReference type="RuleBase" id="RU361203"/>
    </source>
</evidence>
<evidence type="ECO:0000256" key="4">
    <source>
        <dbReference type="ARBA" id="ARBA00022801"/>
    </source>
</evidence>
<dbReference type="Pfam" id="PF00149">
    <property type="entry name" value="Metallophos"/>
    <property type="match status" value="1"/>
</dbReference>
<dbReference type="GO" id="GO:0003993">
    <property type="term" value="F:acid phosphatase activity"/>
    <property type="evidence" value="ECO:0007669"/>
    <property type="project" value="UniProtKB-EC"/>
</dbReference>
<dbReference type="InterPro" id="IPR015914">
    <property type="entry name" value="PAPs_N"/>
</dbReference>
<keyword evidence="3 8" id="KW-0732">Signal</keyword>
<dbReference type="CDD" id="cd00839">
    <property type="entry name" value="MPP_PAPs"/>
    <property type="match status" value="1"/>
</dbReference>
<dbReference type="Gene3D" id="3.60.21.10">
    <property type="match status" value="1"/>
</dbReference>
<dbReference type="SUPFAM" id="SSF56300">
    <property type="entry name" value="Metallo-dependent phosphatases"/>
    <property type="match status" value="1"/>
</dbReference>
<evidence type="ECO:0000259" key="11">
    <source>
        <dbReference type="Pfam" id="PF16656"/>
    </source>
</evidence>
<protein>
    <recommendedName>
        <fullName evidence="8">Purple acid phosphatase</fullName>
        <ecNumber evidence="8">3.1.3.2</ecNumber>
    </recommendedName>
</protein>
<dbReference type="PANTHER" id="PTHR22953:SF86">
    <property type="entry name" value="PURPLE ACID PHOSPHATASE 10"/>
    <property type="match status" value="1"/>
</dbReference>
<dbReference type="InterPro" id="IPR025733">
    <property type="entry name" value="PAPs_C"/>
</dbReference>
<organism evidence="12 13">
    <name type="scientific">Ceratopteris richardii</name>
    <name type="common">Triangle waterfern</name>
    <dbReference type="NCBI Taxonomy" id="49495"/>
    <lineage>
        <taxon>Eukaryota</taxon>
        <taxon>Viridiplantae</taxon>
        <taxon>Streptophyta</taxon>
        <taxon>Embryophyta</taxon>
        <taxon>Tracheophyta</taxon>
        <taxon>Polypodiopsida</taxon>
        <taxon>Polypodiidae</taxon>
        <taxon>Polypodiales</taxon>
        <taxon>Pteridineae</taxon>
        <taxon>Pteridaceae</taxon>
        <taxon>Parkerioideae</taxon>
        <taxon>Ceratopteris</taxon>
    </lineage>
</organism>
<dbReference type="InterPro" id="IPR041792">
    <property type="entry name" value="MPP_PAP"/>
</dbReference>
<evidence type="ECO:0000256" key="6">
    <source>
        <dbReference type="ARBA" id="ARBA00023004"/>
    </source>
</evidence>
<dbReference type="Proteomes" id="UP000825935">
    <property type="component" value="Chromosome 34"/>
</dbReference>
<accession>A0A8T2QKS2</accession>
<dbReference type="CDD" id="cd00063">
    <property type="entry name" value="FN3"/>
    <property type="match status" value="1"/>
</dbReference>
<keyword evidence="13" id="KW-1185">Reference proteome</keyword>
<feature type="chain" id="PRO_5035962608" description="Purple acid phosphatase" evidence="8">
    <location>
        <begin position="23"/>
        <end position="451"/>
    </location>
</feature>
<evidence type="ECO:0000259" key="10">
    <source>
        <dbReference type="Pfam" id="PF14008"/>
    </source>
</evidence>
<dbReference type="SUPFAM" id="SSF49363">
    <property type="entry name" value="Purple acid phosphatase, N-terminal domain"/>
    <property type="match status" value="1"/>
</dbReference>
<dbReference type="FunFam" id="3.60.21.10:FF:000034">
    <property type="entry name" value="Fe(3+)-Zn(2+) purple acid phosphatase"/>
    <property type="match status" value="1"/>
</dbReference>
<dbReference type="FunFam" id="2.60.40.380:FF:000001">
    <property type="entry name" value="Fe(3+)-Zn(2+) purple acid phosphatase"/>
    <property type="match status" value="1"/>
</dbReference>
<proteinExistence type="inferred from homology"/>
<evidence type="ECO:0000313" key="12">
    <source>
        <dbReference type="EMBL" id="KAH7284406.1"/>
    </source>
</evidence>
<evidence type="ECO:0000256" key="1">
    <source>
        <dbReference type="ARBA" id="ARBA00008723"/>
    </source>
</evidence>
<feature type="signal peptide" evidence="8">
    <location>
        <begin position="1"/>
        <end position="22"/>
    </location>
</feature>
<comment type="similarity">
    <text evidence="1 8">Belongs to the metallophosphoesterase superfamily. Purple acid phosphatase family.</text>
</comment>
<dbReference type="AlphaFoldDB" id="A0A8T2QKS2"/>